<dbReference type="RefSeq" id="WP_180162180.1">
    <property type="nucleotide sequence ID" value="NZ_CABFNB010000149.1"/>
</dbReference>
<dbReference type="GO" id="GO:0016787">
    <property type="term" value="F:hydrolase activity"/>
    <property type="evidence" value="ECO:0007669"/>
    <property type="project" value="UniProtKB-KW"/>
</dbReference>
<dbReference type="EMBL" id="CABFNB010000149">
    <property type="protein sequence ID" value="VTZ65232.1"/>
    <property type="molecule type" value="Genomic_DNA"/>
</dbReference>
<dbReference type="PANTHER" id="PTHR42978">
    <property type="entry name" value="QUORUM-QUENCHING LACTONASE YTNP-RELATED-RELATED"/>
    <property type="match status" value="1"/>
</dbReference>
<keyword evidence="3" id="KW-0378">Hydrolase</keyword>
<keyword evidence="2" id="KW-0479">Metal-binding</keyword>
<dbReference type="PANTHER" id="PTHR42978:SF6">
    <property type="entry name" value="QUORUM-QUENCHING LACTONASE YTNP-RELATED"/>
    <property type="match status" value="1"/>
</dbReference>
<comment type="similarity">
    <text evidence="1">Belongs to the metallo-beta-lactamase superfamily.</text>
</comment>
<dbReference type="InterPro" id="IPR036866">
    <property type="entry name" value="RibonucZ/Hydroxyglut_hydro"/>
</dbReference>
<feature type="domain" description="Metallo-beta-lactamase" evidence="5">
    <location>
        <begin position="99"/>
        <end position="306"/>
    </location>
</feature>
<gene>
    <name evidence="6" type="ORF">EMEDMD4_790256</name>
</gene>
<dbReference type="AlphaFoldDB" id="A0A508X626"/>
<dbReference type="GO" id="GO:0046872">
    <property type="term" value="F:metal ion binding"/>
    <property type="evidence" value="ECO:0007669"/>
    <property type="project" value="UniProtKB-KW"/>
</dbReference>
<dbReference type="InterPro" id="IPR051013">
    <property type="entry name" value="MBL_superfamily_lactonases"/>
</dbReference>
<dbReference type="Gene3D" id="3.60.15.10">
    <property type="entry name" value="Ribonuclease Z/Hydroxyacylglutathione hydrolase-like"/>
    <property type="match status" value="1"/>
</dbReference>
<evidence type="ECO:0000313" key="6">
    <source>
        <dbReference type="EMBL" id="VTZ65232.1"/>
    </source>
</evidence>
<evidence type="ECO:0000256" key="3">
    <source>
        <dbReference type="ARBA" id="ARBA00022801"/>
    </source>
</evidence>
<evidence type="ECO:0000259" key="5">
    <source>
        <dbReference type="SMART" id="SM00849"/>
    </source>
</evidence>
<evidence type="ECO:0000256" key="1">
    <source>
        <dbReference type="ARBA" id="ARBA00007749"/>
    </source>
</evidence>
<proteinExistence type="inferred from homology"/>
<reference evidence="6" key="1">
    <citation type="submission" date="2019-06" db="EMBL/GenBank/DDBJ databases">
        <authorList>
            <person name="Le Quere A."/>
            <person name="Colella S."/>
        </authorList>
    </citation>
    <scope>NUCLEOTIDE SEQUENCE</scope>
    <source>
        <strain evidence="6">EmedicaeMD41</strain>
    </source>
</reference>
<dbReference type="SMART" id="SM00849">
    <property type="entry name" value="Lactamase_B"/>
    <property type="match status" value="1"/>
</dbReference>
<evidence type="ECO:0000256" key="2">
    <source>
        <dbReference type="ARBA" id="ARBA00022723"/>
    </source>
</evidence>
<sequence length="333" mass="36652">MLRFQLTRRTVLASGAALITAPAVTGLFPSATLAAGMPLGPSTPTHYRFKLGDFEVTNILDAGAVLDGPWPIVGEDRPQREIEQLMRQSLLPERKFQPGFTPTIVNTGKELVLFDTGNGANGFVPRPDGGWLANLLRPAGFTPEQIDLVVLTHAHADHIGGLMENGKPLFPNARYAIGDLEFDFWSSKDRLAAAPGDNEYVSATVFAKNVVPLADRMSFIKPGAEVAPGIRAVEAYGHTPGHLAFHIESQGKQLFVWGDCAHHEVASLAHPEWHAFFDMDKTTGAETRRHIYDMVATDRLPVVGYHMSFPSLGFVERKERGYRWLPISYQLNV</sequence>
<dbReference type="PROSITE" id="PS51318">
    <property type="entry name" value="TAT"/>
    <property type="match status" value="1"/>
</dbReference>
<dbReference type="CDD" id="cd07720">
    <property type="entry name" value="OPHC2-like_MBL-fold"/>
    <property type="match status" value="1"/>
</dbReference>
<keyword evidence="4" id="KW-0862">Zinc</keyword>
<dbReference type="Pfam" id="PF00753">
    <property type="entry name" value="Lactamase_B"/>
    <property type="match status" value="1"/>
</dbReference>
<dbReference type="SUPFAM" id="SSF56281">
    <property type="entry name" value="Metallo-hydrolase/oxidoreductase"/>
    <property type="match status" value="1"/>
</dbReference>
<organism evidence="6">
    <name type="scientific">Sinorhizobium medicae</name>
    <dbReference type="NCBI Taxonomy" id="110321"/>
    <lineage>
        <taxon>Bacteria</taxon>
        <taxon>Pseudomonadati</taxon>
        <taxon>Pseudomonadota</taxon>
        <taxon>Alphaproteobacteria</taxon>
        <taxon>Hyphomicrobiales</taxon>
        <taxon>Rhizobiaceae</taxon>
        <taxon>Sinorhizobium/Ensifer group</taxon>
        <taxon>Sinorhizobium</taxon>
    </lineage>
</organism>
<name>A0A508X626_9HYPH</name>
<dbReference type="Proteomes" id="UP000507954">
    <property type="component" value="Unassembled WGS sequence"/>
</dbReference>
<dbReference type="InterPro" id="IPR001279">
    <property type="entry name" value="Metallo-B-lactamas"/>
</dbReference>
<evidence type="ECO:0000256" key="4">
    <source>
        <dbReference type="ARBA" id="ARBA00022833"/>
    </source>
</evidence>
<protein>
    <submittedName>
        <fullName evidence="6">Beta-lactamase domain protein</fullName>
    </submittedName>
</protein>
<dbReference type="InterPro" id="IPR006311">
    <property type="entry name" value="TAT_signal"/>
</dbReference>
<accession>A0A508X626</accession>